<keyword evidence="3" id="KW-1185">Reference proteome</keyword>
<dbReference type="RefSeq" id="WP_230575551.1">
    <property type="nucleotide sequence ID" value="NZ_CAKJTI010000013.1"/>
</dbReference>
<dbReference type="EMBL" id="CAKJTI010000013">
    <property type="protein sequence ID" value="CAG9613479.1"/>
    <property type="molecule type" value="Genomic_DNA"/>
</dbReference>
<evidence type="ECO:0008006" key="4">
    <source>
        <dbReference type="Google" id="ProtNLM"/>
    </source>
</evidence>
<evidence type="ECO:0000313" key="3">
    <source>
        <dbReference type="Proteomes" id="UP000789423"/>
    </source>
</evidence>
<proteinExistence type="predicted"/>
<comment type="caution">
    <text evidence="2">The sequence shown here is derived from an EMBL/GenBank/DDBJ whole genome shotgun (WGS) entry which is preliminary data.</text>
</comment>
<feature type="chain" id="PRO_5047395116" description="Lipoprotein" evidence="1">
    <location>
        <begin position="23"/>
        <end position="202"/>
    </location>
</feature>
<accession>A0ABM8YCP9</accession>
<dbReference type="Proteomes" id="UP000789423">
    <property type="component" value="Unassembled WGS sequence"/>
</dbReference>
<evidence type="ECO:0000256" key="1">
    <source>
        <dbReference type="SAM" id="SignalP"/>
    </source>
</evidence>
<keyword evidence="1" id="KW-0732">Signal</keyword>
<gene>
    <name evidence="2" type="ORF">BACCIP111899_02694</name>
</gene>
<reference evidence="2 3" key="1">
    <citation type="submission" date="2021-10" db="EMBL/GenBank/DDBJ databases">
        <authorList>
            <person name="Criscuolo A."/>
        </authorList>
    </citation>
    <scope>NUCLEOTIDE SEQUENCE [LARGE SCALE GENOMIC DNA]</scope>
    <source>
        <strain evidence="3">CIP 111899</strain>
    </source>
</reference>
<evidence type="ECO:0000313" key="2">
    <source>
        <dbReference type="EMBL" id="CAG9613479.1"/>
    </source>
</evidence>
<sequence length="202" mass="23549">MKKRFFLLSMLLILLISGCTNHTHPFVKPYKLTKQEEQILHLSPIQQGNMYIYEATLPNKQDEIRTTIEYYKDGTKVKEIGGLSSSHFEKEKIKLSFGQQTFQYENGTREVQQWFMNISGGSYKFFEDIFPEGNVSTYTSIREGKTIKYNEKIILGAWIFNTNKIEGSATSLEDDRSIQRLIKENEHVYTYCIEVKNSDVTK</sequence>
<protein>
    <recommendedName>
        <fullName evidence="4">Lipoprotein</fullName>
    </recommendedName>
</protein>
<organism evidence="2 3">
    <name type="scientific">Bacillus rhizoplanae</name>
    <dbReference type="NCBI Taxonomy" id="2880966"/>
    <lineage>
        <taxon>Bacteria</taxon>
        <taxon>Bacillati</taxon>
        <taxon>Bacillota</taxon>
        <taxon>Bacilli</taxon>
        <taxon>Bacillales</taxon>
        <taxon>Bacillaceae</taxon>
        <taxon>Bacillus</taxon>
    </lineage>
</organism>
<feature type="signal peptide" evidence="1">
    <location>
        <begin position="1"/>
        <end position="22"/>
    </location>
</feature>
<name>A0ABM8YCP9_9BACI</name>
<dbReference type="PROSITE" id="PS51257">
    <property type="entry name" value="PROKAR_LIPOPROTEIN"/>
    <property type="match status" value="1"/>
</dbReference>